<dbReference type="RefSeq" id="WP_001643527.1">
    <property type="nucleotide sequence ID" value="NZ_CP123097.1"/>
</dbReference>
<sequence>MLNQRIIDIYRFVEKKITPSNLALEELFFMSKLKMIKDKDIHKKKPFKETENSQNFEGVNSMLMYLLNKESSDCS</sequence>
<evidence type="ECO:0000313" key="2">
    <source>
        <dbReference type="Proteomes" id="UP000249913"/>
    </source>
</evidence>
<dbReference type="AlphaFoldDB" id="A0A2W3ZCA0"/>
<reference evidence="1 2" key="1">
    <citation type="submission" date="2018-06" db="EMBL/GenBank/DDBJ databases">
        <authorList>
            <consortium name="Pathogen Informatics"/>
            <person name="Doyle S."/>
        </authorList>
    </citation>
    <scope>NUCLEOTIDE SEQUENCE [LARGE SCALE GENOMIC DNA]</scope>
    <source>
        <strain evidence="1 2">NCTC7878</strain>
    </source>
</reference>
<dbReference type="Proteomes" id="UP000249913">
    <property type="component" value="Unassembled WGS sequence"/>
</dbReference>
<organism evidence="1 2">
    <name type="scientific">Staphylococcus aureus</name>
    <dbReference type="NCBI Taxonomy" id="1280"/>
    <lineage>
        <taxon>Bacteria</taxon>
        <taxon>Bacillati</taxon>
        <taxon>Bacillota</taxon>
        <taxon>Bacilli</taxon>
        <taxon>Bacillales</taxon>
        <taxon>Staphylococcaceae</taxon>
        <taxon>Staphylococcus</taxon>
    </lineage>
</organism>
<name>A0A2W3ZCA0_STAAU</name>
<gene>
    <name evidence="1" type="ORF">NCTC7878_01124</name>
</gene>
<proteinExistence type="predicted"/>
<accession>A0A2W3ZCA0</accession>
<dbReference type="EMBL" id="UAUX01000006">
    <property type="protein sequence ID" value="SPZ97736.1"/>
    <property type="molecule type" value="Genomic_DNA"/>
</dbReference>
<protein>
    <submittedName>
        <fullName evidence="1">Uncharacterized protein</fullName>
    </submittedName>
</protein>
<evidence type="ECO:0000313" key="1">
    <source>
        <dbReference type="EMBL" id="SPZ97736.1"/>
    </source>
</evidence>